<dbReference type="SUPFAM" id="SSF48452">
    <property type="entry name" value="TPR-like"/>
    <property type="match status" value="1"/>
</dbReference>
<dbReference type="EMBL" id="JBEDNQ010000002">
    <property type="protein sequence ID" value="MEQ3550178.1"/>
    <property type="molecule type" value="Genomic_DNA"/>
</dbReference>
<dbReference type="SUPFAM" id="SSF46894">
    <property type="entry name" value="C-terminal effector domain of the bipartite response regulators"/>
    <property type="match status" value="1"/>
</dbReference>
<dbReference type="PROSITE" id="PS51755">
    <property type="entry name" value="OMPR_PHOB"/>
    <property type="match status" value="1"/>
</dbReference>
<organism evidence="8 9">
    <name type="scientific">Pseudonocardia nematodicida</name>
    <dbReference type="NCBI Taxonomy" id="1206997"/>
    <lineage>
        <taxon>Bacteria</taxon>
        <taxon>Bacillati</taxon>
        <taxon>Actinomycetota</taxon>
        <taxon>Actinomycetes</taxon>
        <taxon>Pseudonocardiales</taxon>
        <taxon>Pseudonocardiaceae</taxon>
        <taxon>Pseudonocardia</taxon>
    </lineage>
</organism>
<evidence type="ECO:0000256" key="6">
    <source>
        <dbReference type="SAM" id="MobiDB-lite"/>
    </source>
</evidence>
<dbReference type="Pfam" id="PF00486">
    <property type="entry name" value="Trans_reg_C"/>
    <property type="match status" value="1"/>
</dbReference>
<evidence type="ECO:0000256" key="1">
    <source>
        <dbReference type="ARBA" id="ARBA00005820"/>
    </source>
</evidence>
<evidence type="ECO:0000259" key="7">
    <source>
        <dbReference type="PROSITE" id="PS51755"/>
    </source>
</evidence>
<dbReference type="PANTHER" id="PTHR35807:SF1">
    <property type="entry name" value="TRANSCRIPTIONAL REGULATOR REDD"/>
    <property type="match status" value="1"/>
</dbReference>
<dbReference type="InterPro" id="IPR036388">
    <property type="entry name" value="WH-like_DNA-bd_sf"/>
</dbReference>
<feature type="region of interest" description="Disordered" evidence="6">
    <location>
        <begin position="241"/>
        <end position="270"/>
    </location>
</feature>
<evidence type="ECO:0000256" key="5">
    <source>
        <dbReference type="PROSITE-ProRule" id="PRU01091"/>
    </source>
</evidence>
<dbReference type="PANTHER" id="PTHR35807">
    <property type="entry name" value="TRANSCRIPTIONAL REGULATOR REDD-RELATED"/>
    <property type="match status" value="1"/>
</dbReference>
<evidence type="ECO:0000256" key="2">
    <source>
        <dbReference type="ARBA" id="ARBA00023015"/>
    </source>
</evidence>
<keyword evidence="9" id="KW-1185">Reference proteome</keyword>
<dbReference type="SMART" id="SM00862">
    <property type="entry name" value="Trans_reg_C"/>
    <property type="match status" value="1"/>
</dbReference>
<proteinExistence type="inferred from homology"/>
<dbReference type="Gene3D" id="3.40.50.300">
    <property type="entry name" value="P-loop containing nucleotide triphosphate hydrolases"/>
    <property type="match status" value="1"/>
</dbReference>
<sequence>MTPVYRVLGRVRVERGGAELPVGGPRERAVLAKLLLEADRVVSVDRLIDAVWQGRPPASARCQVAICVSKLRKAIGPDVIVTENPGYVIRVTASESDWSLFNRLVAEARVHVAAGARADAAARMREALALWQGVPFADVPGLADDTERLQAVRVDTAEALAEVELELGLHDQVSTDLTALVAEHPLRERARARLMLAHHRAGRRSEALQVYRDGHRALVEQLGIEPGAQLREVHDIVLQGGSAGSAPAPAAPGAPAAPAGEIPSQLPRRPLPFAGREAELAALDDMLADGPDSLGAVVLCGPREMGKSALALHWAHDRTDRFPDGQLHAVLTTEDGGPVPATVVLDRFLRALGVRDIPADPAEKTALYRSTVARRRLLVVLDGAVDESQIAPLVPGGPHTRLIVTSRDPLEEFVIRSGADQLPVGPLHHEDSLELLSLLLGGDWSRTNPREAVRIARKAQGQPLPLRRSAARLRRPAVALPRPAAVPA</sequence>
<feature type="DNA-binding region" description="OmpR/PhoB-type" evidence="5">
    <location>
        <begin position="1"/>
        <end position="91"/>
    </location>
</feature>
<dbReference type="InterPro" id="IPR051677">
    <property type="entry name" value="AfsR-DnrI-RedD_regulator"/>
</dbReference>
<reference evidence="8 9" key="1">
    <citation type="submission" date="2024-03" db="EMBL/GenBank/DDBJ databases">
        <title>Draft genome sequence of Pseudonocardia nematodicida JCM 31783.</title>
        <authorList>
            <person name="Butdee W."/>
            <person name="Duangmal K."/>
        </authorList>
    </citation>
    <scope>NUCLEOTIDE SEQUENCE [LARGE SCALE GENOMIC DNA]</scope>
    <source>
        <strain evidence="8 9">JCM 31783</strain>
    </source>
</reference>
<dbReference type="InterPro" id="IPR027417">
    <property type="entry name" value="P-loop_NTPase"/>
</dbReference>
<accession>A0ABV1K6Q6</accession>
<keyword evidence="3 5" id="KW-0238">DNA-binding</keyword>
<feature type="domain" description="OmpR/PhoB-type" evidence="7">
    <location>
        <begin position="1"/>
        <end position="91"/>
    </location>
</feature>
<dbReference type="InterPro" id="IPR016032">
    <property type="entry name" value="Sig_transdc_resp-reg_C-effctor"/>
</dbReference>
<dbReference type="Gene3D" id="1.25.40.10">
    <property type="entry name" value="Tetratricopeptide repeat domain"/>
    <property type="match status" value="1"/>
</dbReference>
<evidence type="ECO:0000313" key="8">
    <source>
        <dbReference type="EMBL" id="MEQ3550178.1"/>
    </source>
</evidence>
<gene>
    <name evidence="8" type="ORF">WIS52_06805</name>
</gene>
<keyword evidence="4" id="KW-0804">Transcription</keyword>
<feature type="compositionally biased region" description="Low complexity" evidence="6">
    <location>
        <begin position="244"/>
        <end position="260"/>
    </location>
</feature>
<name>A0ABV1K6Q6_9PSEU</name>
<comment type="similarity">
    <text evidence="1">Belongs to the AfsR/DnrI/RedD regulatory family.</text>
</comment>
<dbReference type="Proteomes" id="UP001494902">
    <property type="component" value="Unassembled WGS sequence"/>
</dbReference>
<dbReference type="InterPro" id="IPR005158">
    <property type="entry name" value="BTAD"/>
</dbReference>
<evidence type="ECO:0000256" key="3">
    <source>
        <dbReference type="ARBA" id="ARBA00023125"/>
    </source>
</evidence>
<dbReference type="RefSeq" id="WP_349297258.1">
    <property type="nucleotide sequence ID" value="NZ_JBEDNQ010000002.1"/>
</dbReference>
<comment type="caution">
    <text evidence="8">The sequence shown here is derived from an EMBL/GenBank/DDBJ whole genome shotgun (WGS) entry which is preliminary data.</text>
</comment>
<dbReference type="Pfam" id="PF03704">
    <property type="entry name" value="BTAD"/>
    <property type="match status" value="1"/>
</dbReference>
<dbReference type="CDD" id="cd15831">
    <property type="entry name" value="BTAD"/>
    <property type="match status" value="1"/>
</dbReference>
<dbReference type="SUPFAM" id="SSF52540">
    <property type="entry name" value="P-loop containing nucleoside triphosphate hydrolases"/>
    <property type="match status" value="1"/>
</dbReference>
<protein>
    <submittedName>
        <fullName evidence="8">BTAD domain-containing putative transcriptional regulator</fullName>
    </submittedName>
</protein>
<dbReference type="InterPro" id="IPR001867">
    <property type="entry name" value="OmpR/PhoB-type_DNA-bd"/>
</dbReference>
<keyword evidence="2" id="KW-0805">Transcription regulation</keyword>
<dbReference type="InterPro" id="IPR011990">
    <property type="entry name" value="TPR-like_helical_dom_sf"/>
</dbReference>
<dbReference type="SMART" id="SM01043">
    <property type="entry name" value="BTAD"/>
    <property type="match status" value="1"/>
</dbReference>
<evidence type="ECO:0000256" key="4">
    <source>
        <dbReference type="ARBA" id="ARBA00023163"/>
    </source>
</evidence>
<evidence type="ECO:0000313" key="9">
    <source>
        <dbReference type="Proteomes" id="UP001494902"/>
    </source>
</evidence>
<dbReference type="Gene3D" id="1.10.10.10">
    <property type="entry name" value="Winged helix-like DNA-binding domain superfamily/Winged helix DNA-binding domain"/>
    <property type="match status" value="1"/>
</dbReference>